<evidence type="ECO:0000313" key="2">
    <source>
        <dbReference type="Proteomes" id="UP000269721"/>
    </source>
</evidence>
<feature type="non-terminal residue" evidence="1">
    <location>
        <position position="1"/>
    </location>
</feature>
<name>A0A4P9W0F6_9FUNG</name>
<dbReference type="Proteomes" id="UP000269721">
    <property type="component" value="Unassembled WGS sequence"/>
</dbReference>
<dbReference type="OrthoDB" id="2108787at2759"/>
<protein>
    <submittedName>
        <fullName evidence="1">Uncharacterized protein</fullName>
    </submittedName>
</protein>
<organism evidence="1 2">
    <name type="scientific">Blyttiomyces helicus</name>
    <dbReference type="NCBI Taxonomy" id="388810"/>
    <lineage>
        <taxon>Eukaryota</taxon>
        <taxon>Fungi</taxon>
        <taxon>Fungi incertae sedis</taxon>
        <taxon>Chytridiomycota</taxon>
        <taxon>Chytridiomycota incertae sedis</taxon>
        <taxon>Chytridiomycetes</taxon>
        <taxon>Chytridiomycetes incertae sedis</taxon>
        <taxon>Blyttiomyces</taxon>
    </lineage>
</organism>
<reference evidence="2" key="1">
    <citation type="journal article" date="2018" name="Nat. Microbiol.">
        <title>Leveraging single-cell genomics to expand the fungal tree of life.</title>
        <authorList>
            <person name="Ahrendt S.R."/>
            <person name="Quandt C.A."/>
            <person name="Ciobanu D."/>
            <person name="Clum A."/>
            <person name="Salamov A."/>
            <person name="Andreopoulos B."/>
            <person name="Cheng J.F."/>
            <person name="Woyke T."/>
            <person name="Pelin A."/>
            <person name="Henrissat B."/>
            <person name="Reynolds N.K."/>
            <person name="Benny G.L."/>
            <person name="Smith M.E."/>
            <person name="James T.Y."/>
            <person name="Grigoriev I.V."/>
        </authorList>
    </citation>
    <scope>NUCLEOTIDE SEQUENCE [LARGE SCALE GENOMIC DNA]</scope>
</reference>
<proteinExistence type="predicted"/>
<evidence type="ECO:0000313" key="1">
    <source>
        <dbReference type="EMBL" id="RKO85621.1"/>
    </source>
</evidence>
<gene>
    <name evidence="1" type="ORF">BDK51DRAFT_32268</name>
</gene>
<dbReference type="EMBL" id="KZ998909">
    <property type="protein sequence ID" value="RKO85621.1"/>
    <property type="molecule type" value="Genomic_DNA"/>
</dbReference>
<dbReference type="AlphaFoldDB" id="A0A4P9W0F6"/>
<keyword evidence="2" id="KW-1185">Reference proteome</keyword>
<sequence>DKESYWISQELLHLPYEWIGGGGGAVGYLLGTSVCGALHHSDERSQPLWWNGGLLVNKRTPEGQGFLNFTHWATDRTFEGIKWDWERHDRPFCLAPRDPDADIGVLSDGDRALVGGYVREWRDR</sequence>
<accession>A0A4P9W0F6</accession>